<dbReference type="Proteomes" id="UP001374584">
    <property type="component" value="Unassembled WGS sequence"/>
</dbReference>
<evidence type="ECO:0000313" key="2">
    <source>
        <dbReference type="Proteomes" id="UP001374584"/>
    </source>
</evidence>
<sequence>MRTQKIPTCRIRTSDLRISAWDYQLQSTALPTELSVLCFTALTFPSLCSHSEREPNKVKKGTATTAS</sequence>
<evidence type="ECO:0000313" key="1">
    <source>
        <dbReference type="EMBL" id="KAK7369335.1"/>
    </source>
</evidence>
<accession>A0AAN9RBC4</accession>
<proteinExistence type="predicted"/>
<gene>
    <name evidence="1" type="ORF">VNO80_11372</name>
</gene>
<organism evidence="1 2">
    <name type="scientific">Phaseolus coccineus</name>
    <name type="common">Scarlet runner bean</name>
    <name type="synonym">Phaseolus multiflorus</name>
    <dbReference type="NCBI Taxonomy" id="3886"/>
    <lineage>
        <taxon>Eukaryota</taxon>
        <taxon>Viridiplantae</taxon>
        <taxon>Streptophyta</taxon>
        <taxon>Embryophyta</taxon>
        <taxon>Tracheophyta</taxon>
        <taxon>Spermatophyta</taxon>
        <taxon>Magnoliopsida</taxon>
        <taxon>eudicotyledons</taxon>
        <taxon>Gunneridae</taxon>
        <taxon>Pentapetalae</taxon>
        <taxon>rosids</taxon>
        <taxon>fabids</taxon>
        <taxon>Fabales</taxon>
        <taxon>Fabaceae</taxon>
        <taxon>Papilionoideae</taxon>
        <taxon>50 kb inversion clade</taxon>
        <taxon>NPAAA clade</taxon>
        <taxon>indigoferoid/millettioid clade</taxon>
        <taxon>Phaseoleae</taxon>
        <taxon>Phaseolus</taxon>
    </lineage>
</organism>
<keyword evidence="2" id="KW-1185">Reference proteome</keyword>
<dbReference type="AlphaFoldDB" id="A0AAN9RBC4"/>
<comment type="caution">
    <text evidence="1">The sequence shown here is derived from an EMBL/GenBank/DDBJ whole genome shotgun (WGS) entry which is preliminary data.</text>
</comment>
<name>A0AAN9RBC4_PHACN</name>
<reference evidence="1 2" key="1">
    <citation type="submission" date="2024-01" db="EMBL/GenBank/DDBJ databases">
        <title>The genomes of 5 underutilized Papilionoideae crops provide insights into root nodulation and disease resistanc.</title>
        <authorList>
            <person name="Jiang F."/>
        </authorList>
    </citation>
    <scope>NUCLEOTIDE SEQUENCE [LARGE SCALE GENOMIC DNA]</scope>
    <source>
        <strain evidence="1">JINMINGXINNONG_FW02</strain>
        <tissue evidence="1">Leaves</tissue>
    </source>
</reference>
<protein>
    <submittedName>
        <fullName evidence="1">Uncharacterized protein</fullName>
    </submittedName>
</protein>
<dbReference type="EMBL" id="JAYMYR010000004">
    <property type="protein sequence ID" value="KAK7369335.1"/>
    <property type="molecule type" value="Genomic_DNA"/>
</dbReference>